<dbReference type="GO" id="GO:0005634">
    <property type="term" value="C:nucleus"/>
    <property type="evidence" value="ECO:0007669"/>
    <property type="project" value="TreeGrafter"/>
</dbReference>
<evidence type="ECO:0000256" key="1">
    <source>
        <dbReference type="ARBA" id="ARBA00009078"/>
    </source>
</evidence>
<dbReference type="GO" id="GO:0030688">
    <property type="term" value="C:preribosome, small subunit precursor"/>
    <property type="evidence" value="ECO:0007669"/>
    <property type="project" value="TreeGrafter"/>
</dbReference>
<keyword evidence="4" id="KW-1185">Reference proteome</keyword>
<dbReference type="STRING" id="133385.A0A2T9YXK2"/>
<dbReference type="EMBL" id="MBFR01000019">
    <property type="protein sequence ID" value="PVU97073.1"/>
    <property type="molecule type" value="Genomic_DNA"/>
</dbReference>
<dbReference type="Proteomes" id="UP000245383">
    <property type="component" value="Unassembled WGS sequence"/>
</dbReference>
<evidence type="ECO:0000313" key="4">
    <source>
        <dbReference type="Proteomes" id="UP000245383"/>
    </source>
</evidence>
<proteinExistence type="inferred from homology"/>
<feature type="region of interest" description="Disordered" evidence="2">
    <location>
        <begin position="222"/>
        <end position="244"/>
    </location>
</feature>
<accession>A0A2T9YXK2</accession>
<dbReference type="AlphaFoldDB" id="A0A2T9YXK2"/>
<comment type="caution">
    <text evidence="3">The sequence shown here is derived from an EMBL/GenBank/DDBJ whole genome shotgun (WGS) entry which is preliminary data.</text>
</comment>
<dbReference type="InterPro" id="IPR007307">
    <property type="entry name" value="Ltv1"/>
</dbReference>
<dbReference type="GO" id="GO:0000056">
    <property type="term" value="P:ribosomal small subunit export from nucleus"/>
    <property type="evidence" value="ECO:0007669"/>
    <property type="project" value="TreeGrafter"/>
</dbReference>
<protein>
    <recommendedName>
        <fullName evidence="5">Protein LTV1</fullName>
    </recommendedName>
</protein>
<reference evidence="3 4" key="1">
    <citation type="journal article" date="2018" name="MBio">
        <title>Comparative Genomics Reveals the Core Gene Toolbox for the Fungus-Insect Symbiosis.</title>
        <authorList>
            <person name="Wang Y."/>
            <person name="Stata M."/>
            <person name="Wang W."/>
            <person name="Stajich J.E."/>
            <person name="White M.M."/>
            <person name="Moncalvo J.M."/>
        </authorList>
    </citation>
    <scope>NUCLEOTIDE SEQUENCE [LARGE SCALE GENOMIC DNA]</scope>
    <source>
        <strain evidence="3 4">SWE-8-4</strain>
    </source>
</reference>
<dbReference type="Pfam" id="PF04180">
    <property type="entry name" value="LTV"/>
    <property type="match status" value="1"/>
</dbReference>
<evidence type="ECO:0008006" key="5">
    <source>
        <dbReference type="Google" id="ProtNLM"/>
    </source>
</evidence>
<dbReference type="OrthoDB" id="5852896at2759"/>
<feature type="compositionally biased region" description="Acidic residues" evidence="2">
    <location>
        <begin position="226"/>
        <end position="238"/>
    </location>
</feature>
<organism evidence="3 4">
    <name type="scientific">Smittium simulii</name>
    <dbReference type="NCBI Taxonomy" id="133385"/>
    <lineage>
        <taxon>Eukaryota</taxon>
        <taxon>Fungi</taxon>
        <taxon>Fungi incertae sedis</taxon>
        <taxon>Zoopagomycota</taxon>
        <taxon>Kickxellomycotina</taxon>
        <taxon>Harpellomycetes</taxon>
        <taxon>Harpellales</taxon>
        <taxon>Legeriomycetaceae</taxon>
        <taxon>Smittium</taxon>
    </lineage>
</organism>
<sequence>MGKSKFVDKKVAKTYKLVYRSQQDPLTYEKDAGPGILAQVLPSNLKKKKNKTLQLDDNALENAENSAFYGIYTEDLDYDYLQHLKPLNTGESGDVSVLLEAKKPTASKQDSDKLFGMDLIPKKKVKFELPEEVAKQTTHLMDINREAVPSGLELDMDPDVREALDALEHADDYESVSDIDALMDAINESDAEYASGDDYDEQGIGNDDDLFKMIQKSRYSKKSQDSDDELSYDSDDFGETNSKKSSHFRSVAKSNFTMTSSIMHRNENLTLLDDQFDQLEQEYAQMDSSDSENDKNYKSTRPDFEKVIDKYYNASMPEPVGGTVTLDSIRKELNSISSKSSNVASSSKNTTLSKASTPLFEDLELTDSPRRPLWDAESIISSYSNLDNHPIMVRQYNATPKIRLTKSGFPLDYVNNKNQEISAIKNQTEKREKDPVIFVRNKDESRPEKNLRKLAARQLKKERKIEKKDRALEFEIKKNRSLQSKNDKKQLSIHID</sequence>
<dbReference type="PANTHER" id="PTHR21531">
    <property type="entry name" value="LOW-TEMPERATURE VIABILITY PROTEIN LTV1-RELATED"/>
    <property type="match status" value="1"/>
</dbReference>
<dbReference type="PANTHER" id="PTHR21531:SF0">
    <property type="entry name" value="PROTEIN LTV1 HOMOLOG"/>
    <property type="match status" value="1"/>
</dbReference>
<gene>
    <name evidence="3" type="ORF">BB561_000782</name>
</gene>
<name>A0A2T9YXK2_9FUNG</name>
<evidence type="ECO:0000313" key="3">
    <source>
        <dbReference type="EMBL" id="PVU97073.1"/>
    </source>
</evidence>
<comment type="similarity">
    <text evidence="1">Belongs to the LTV1 family.</text>
</comment>
<dbReference type="GO" id="GO:0005829">
    <property type="term" value="C:cytosol"/>
    <property type="evidence" value="ECO:0007669"/>
    <property type="project" value="TreeGrafter"/>
</dbReference>
<dbReference type="GO" id="GO:0042274">
    <property type="term" value="P:ribosomal small subunit biogenesis"/>
    <property type="evidence" value="ECO:0007669"/>
    <property type="project" value="InterPro"/>
</dbReference>
<evidence type="ECO:0000256" key="2">
    <source>
        <dbReference type="SAM" id="MobiDB-lite"/>
    </source>
</evidence>